<dbReference type="AlphaFoldDB" id="A0A6A7BRB3"/>
<dbReference type="SUPFAM" id="SSF51905">
    <property type="entry name" value="FAD/NAD(P)-binding domain"/>
    <property type="match status" value="1"/>
</dbReference>
<name>A0A6A7BRB3_9PEZI</name>
<accession>A0A6A7BRB3</accession>
<evidence type="ECO:0000313" key="2">
    <source>
        <dbReference type="Proteomes" id="UP000799421"/>
    </source>
</evidence>
<protein>
    <recommendedName>
        <fullName evidence="3">FAD/NAD(P)-binding domain-containing protein</fullName>
    </recommendedName>
</protein>
<dbReference type="Gene3D" id="1.10.405.20">
    <property type="match status" value="1"/>
</dbReference>
<organism evidence="1 2">
    <name type="scientific">Piedraia hortae CBS 480.64</name>
    <dbReference type="NCBI Taxonomy" id="1314780"/>
    <lineage>
        <taxon>Eukaryota</taxon>
        <taxon>Fungi</taxon>
        <taxon>Dikarya</taxon>
        <taxon>Ascomycota</taxon>
        <taxon>Pezizomycotina</taxon>
        <taxon>Dothideomycetes</taxon>
        <taxon>Dothideomycetidae</taxon>
        <taxon>Capnodiales</taxon>
        <taxon>Piedraiaceae</taxon>
        <taxon>Piedraia</taxon>
    </lineage>
</organism>
<dbReference type="Pfam" id="PF13450">
    <property type="entry name" value="NAD_binding_8"/>
    <property type="match status" value="1"/>
</dbReference>
<dbReference type="EMBL" id="MU006027">
    <property type="protein sequence ID" value="KAF2857806.1"/>
    <property type="molecule type" value="Genomic_DNA"/>
</dbReference>
<dbReference type="OrthoDB" id="68575at2759"/>
<evidence type="ECO:0000313" key="1">
    <source>
        <dbReference type="EMBL" id="KAF2857806.1"/>
    </source>
</evidence>
<evidence type="ECO:0008006" key="3">
    <source>
        <dbReference type="Google" id="ProtNLM"/>
    </source>
</evidence>
<dbReference type="Gene3D" id="3.30.70.1990">
    <property type="match status" value="1"/>
</dbReference>
<proteinExistence type="predicted"/>
<gene>
    <name evidence="1" type="ORF">K470DRAFT_283625</name>
</gene>
<dbReference type="Gene3D" id="3.50.50.60">
    <property type="entry name" value="FAD/NAD(P)-binding domain"/>
    <property type="match status" value="2"/>
</dbReference>
<keyword evidence="2" id="KW-1185">Reference proteome</keyword>
<sequence>MSFRLFVVTCAVGGSSGTYSAIRLKQMGYSVTLIEQQNRLGGHVETYRDSSGRSVDYGSDAVSDYLAHFDVPLAPFSAPARNTVNVFFANASLVPSNGLTGDEAISTALVENLAQLARFTYLSSGFDLPLQVPSDLLLTWGEFFAKFNLNAIAPLDFLYSQDKALEELGNSVLFGSCVARMTRTNNRVDVLVDTLRGRRLIKSSKLLMTVPPKQQNLDFMDFIHEERTIFGQFNSSYYWTAIMENMGIPPNTSAYNVDPSNPYGIPRLPGVREFGVAGIPGLHKVFYDSPYYLTDATVQKAMVDTVAKCSRLVAFKNHSPFKLTGFYARLQALQGKSSTWWTGASWESHDSLAIWDFTETRCCLVWWSR</sequence>
<dbReference type="InterPro" id="IPR036188">
    <property type="entry name" value="FAD/NAD-bd_sf"/>
</dbReference>
<reference evidence="1" key="1">
    <citation type="journal article" date="2020" name="Stud. Mycol.">
        <title>101 Dothideomycetes genomes: a test case for predicting lifestyles and emergence of pathogens.</title>
        <authorList>
            <person name="Haridas S."/>
            <person name="Albert R."/>
            <person name="Binder M."/>
            <person name="Bloem J."/>
            <person name="Labutti K."/>
            <person name="Salamov A."/>
            <person name="Andreopoulos B."/>
            <person name="Baker S."/>
            <person name="Barry K."/>
            <person name="Bills G."/>
            <person name="Bluhm B."/>
            <person name="Cannon C."/>
            <person name="Castanera R."/>
            <person name="Culley D."/>
            <person name="Daum C."/>
            <person name="Ezra D."/>
            <person name="Gonzalez J."/>
            <person name="Henrissat B."/>
            <person name="Kuo A."/>
            <person name="Liang C."/>
            <person name="Lipzen A."/>
            <person name="Lutzoni F."/>
            <person name="Magnuson J."/>
            <person name="Mondo S."/>
            <person name="Nolan M."/>
            <person name="Ohm R."/>
            <person name="Pangilinan J."/>
            <person name="Park H.-J."/>
            <person name="Ramirez L."/>
            <person name="Alfaro M."/>
            <person name="Sun H."/>
            <person name="Tritt A."/>
            <person name="Yoshinaga Y."/>
            <person name="Zwiers L.-H."/>
            <person name="Turgeon B."/>
            <person name="Goodwin S."/>
            <person name="Spatafora J."/>
            <person name="Crous P."/>
            <person name="Grigoriev I."/>
        </authorList>
    </citation>
    <scope>NUCLEOTIDE SEQUENCE</scope>
    <source>
        <strain evidence="1">CBS 480.64</strain>
    </source>
</reference>
<dbReference type="Proteomes" id="UP000799421">
    <property type="component" value="Unassembled WGS sequence"/>
</dbReference>